<keyword evidence="2" id="KW-0732">Signal</keyword>
<feature type="chain" id="PRO_5046202110" evidence="2">
    <location>
        <begin position="26"/>
        <end position="2060"/>
    </location>
</feature>
<dbReference type="Gene3D" id="2.60.40.10">
    <property type="entry name" value="Immunoglobulins"/>
    <property type="match status" value="1"/>
</dbReference>
<dbReference type="InterPro" id="IPR051172">
    <property type="entry name" value="Chlamydia_OmcB"/>
</dbReference>
<proteinExistence type="predicted"/>
<evidence type="ECO:0000313" key="5">
    <source>
        <dbReference type="EMBL" id="MFC3832699.1"/>
    </source>
</evidence>
<dbReference type="NCBIfam" id="TIGR01451">
    <property type="entry name" value="B_ant_repeat"/>
    <property type="match status" value="6"/>
</dbReference>
<feature type="compositionally biased region" description="Low complexity" evidence="1">
    <location>
        <begin position="464"/>
        <end position="481"/>
    </location>
</feature>
<dbReference type="InterPro" id="IPR047589">
    <property type="entry name" value="DUF11_rpt"/>
</dbReference>
<dbReference type="SUPFAM" id="SSF101898">
    <property type="entry name" value="NHL repeat"/>
    <property type="match status" value="1"/>
</dbReference>
<feature type="region of interest" description="Disordered" evidence="1">
    <location>
        <begin position="1044"/>
        <end position="1066"/>
    </location>
</feature>
<feature type="domain" description="DUF11" evidence="3">
    <location>
        <begin position="1807"/>
        <end position="1923"/>
    </location>
</feature>
<dbReference type="PANTHER" id="PTHR34819">
    <property type="entry name" value="LARGE CYSTEINE-RICH PERIPLASMIC PROTEIN OMCB"/>
    <property type="match status" value="1"/>
</dbReference>
<gene>
    <name evidence="5" type="ORF">ACFOSB_07495</name>
</gene>
<dbReference type="Gene3D" id="2.60.40.740">
    <property type="match status" value="1"/>
</dbReference>
<dbReference type="Gene3D" id="2.60.40.3080">
    <property type="match status" value="1"/>
</dbReference>
<sequence length="2060" mass="201429">MTSVRALWPALLAVFGLALGGQARADTPLSSTPTHRFQGRIDYVTTGATFRSRRNSTTTPSDACVVGTTATSQAVSGVPTGATIRKALLYWAASTTRTGDTDTALGTITNDTTVTFDTQTVNATTSYTDSAPVPNATSPTSYNSFFSNVADITPYIAGLANPNKTYSMTGLNIQTADVANARATRASSHCGSQTVLGGWGLYIIYETATETYKNLVIYEGFERSQNTSISRTMTGLRVPTTFEARTSILTWEGDETLNVNTSTNVAEALSFGAGQTASAINNIFNVGGVNSGARQGIFNSTISTGLSSGTTANATGRDDAYGVDFDTFDVTSKTSTGATSATINIVGSQDLFYLSSVPILVTSGVADLSVTKTVSNATPVIGSTVTYRVTLNNAGPDPVSSAVVPPENVVVTDQLPAGLTFVSATASAGSYDAATGQWSVPEPVVNTSATLDITATVTGTGTITNTTQITSSPQPDSDSTPGNGVTTEDDYAAVPLTVVQPLTVSKAFSPTTVAAGSIGALSITVTNPSAFAASAVAVTDDLAGTMGLSRPLPLRLTANSCGGTITTGSTPVTLTAGGAASESSDGVLRLAGGSIAAGGSCTVTVQVTVPDAGAATRTNTIPVANVTATISGQAVTGAATAAATLTTTTSSAGTAFTCDARFYQLRQDPVTLLSNLYRLDRRSLASGGTAVWASGFGPGLNALAFNRADGYFYAVNITPFTSGTPFRLYRLGASGAVEVVGANLGIPAGSTIAAGTIDAAGTLYLKKLTNDAVIYKYSIGSGTASTLTINGGTGVNILDLALNPVDGFLYGVVTPGGVYRINASSGATTLTGTPAAVAGDNSNLLGSAFFDVAGTLYAAQNGGTFGTVNLSTGAFTAQGAASSAAQTDGASCVFPDNRVDVVKSVGTVTAQSATTFDIPYTVTVKNTGTVSDPNIQLTENLAQTFSAGGPTLSIVAGPTVTAGAATVNSSFNGSGDPRLLSGTTALAAGASATVTFTVRVAYPDQASVPSSATILNNSVTATSTDTAPNAGYVGGLPPVDLLATDTSTSGTTPPGSANGDTPTPTPVVLPTVADLTLTKTDGVSGVPALGSTTYTITLTNAGPGSANGTVLTDPAAAGLTKTGVSCAAAGGAVCPTVTVAGLEGGVTIATLPAGGSVTLTVPATVTVTTGTVSNSVTAALPAGTVDVTPVGTVTDTDTVTPVTDVAVSKAVNRALAGPGQTLTYTIRVWNNGPNAATGVTITDPVPAALTGVTWTCAATGTATCSAASGSGSSVNLTAGLPVDTGAITTADTQYVTVTITGTLASTATGTVANTATAAHGSDATGGNNSATASTAVVDAVTDSSVGVPFNTAATISVLGNDTVGGAAATTSNSAVTVSANGGLAGLSVNGSGQLVLAASAGNVPGTYTVTYQLCSTTDTTACDTATVPVTITALSADLGITKTGPASVVAGQTVTYILTVTNAGPASANGAAFSDSVPTTLTGVTATCTAATGGASGCTVGVGAGNAVTGTVGTLPSGGSVQITVTGTVPAAATGSLSNSASVSVPTGVTDPATANNTSATVTTAITPLSDLAIDKSGPAAVGSGGSVIYTIRVWNNGPTAATGATVTDTLPAGLTVTGITCAVTGTATCGTQSFTASSVTITTGSLTLDTAPANGTPDGNYVTYTVTGTAPASGSLSTTASVAVPAGRSDQAGTNNTSAAAVTRIIDAVNDSAVNLSYGAGGTVGVLGNDTVGGVAATTSNSTVTVTANGGLTGLGVNAAGQLVVPTGASAGTYTVTYRVCDSAVATACDTATVAITVGAAQANVGITKTGPAYAQPGQDITYTLTVTNAGPDAATTVTVTDVLPAALTYVSSSPAAGTSGQTLTWTVPTLASGSTWTATVTVKAPTTAILEGTPAARSITNTASVSSATADPVSANNSASAVTAMVYGTLGKTVRNVTTGSAFTTSGGGLPGEVLEYCIAYANYGGVGLPNFTITDHVPGTTTALATAYDADEPGPATGFGVKLLRGGVTSYLSSATDADVGALSTSGGGFGRGTMSAALGTLAVGESGSACFQVSIR</sequence>
<dbReference type="InterPro" id="IPR013783">
    <property type="entry name" value="Ig-like_fold"/>
</dbReference>
<dbReference type="InterPro" id="IPR057693">
    <property type="entry name" value="DUF7933"/>
</dbReference>
<comment type="caution">
    <text evidence="5">The sequence shown here is derived from an EMBL/GenBank/DDBJ whole genome shotgun (WGS) entry which is preliminary data.</text>
</comment>
<evidence type="ECO:0000256" key="2">
    <source>
        <dbReference type="SAM" id="SignalP"/>
    </source>
</evidence>
<dbReference type="InterPro" id="IPR001434">
    <property type="entry name" value="OmcB-like_DUF11"/>
</dbReference>
<accession>A0ABV7Z6P6</accession>
<dbReference type="RefSeq" id="WP_322474039.1">
    <property type="nucleotide sequence ID" value="NZ_JBHRZG010000008.1"/>
</dbReference>
<feature type="signal peptide" evidence="2">
    <location>
        <begin position="1"/>
        <end position="25"/>
    </location>
</feature>
<evidence type="ECO:0000259" key="3">
    <source>
        <dbReference type="Pfam" id="PF01345"/>
    </source>
</evidence>
<protein>
    <submittedName>
        <fullName evidence="5">Beta strand repeat-containing protein</fullName>
    </submittedName>
</protein>
<dbReference type="Pfam" id="PF01345">
    <property type="entry name" value="DUF11"/>
    <property type="match status" value="6"/>
</dbReference>
<dbReference type="PANTHER" id="PTHR34819:SF3">
    <property type="entry name" value="CELL SURFACE PROTEIN"/>
    <property type="match status" value="1"/>
</dbReference>
<feature type="domain" description="DUF11" evidence="3">
    <location>
        <begin position="1571"/>
        <end position="1703"/>
    </location>
</feature>
<feature type="domain" description="DUF7933" evidence="4">
    <location>
        <begin position="503"/>
        <end position="640"/>
    </location>
</feature>
<keyword evidence="6" id="KW-1185">Reference proteome</keyword>
<name>A0ABV7Z6P6_9DEIO</name>
<evidence type="ECO:0000259" key="4">
    <source>
        <dbReference type="Pfam" id="PF25564"/>
    </source>
</evidence>
<reference evidence="6" key="1">
    <citation type="journal article" date="2019" name="Int. J. Syst. Evol. Microbiol.">
        <title>The Global Catalogue of Microorganisms (GCM) 10K type strain sequencing project: providing services to taxonomists for standard genome sequencing and annotation.</title>
        <authorList>
            <consortium name="The Broad Institute Genomics Platform"/>
            <consortium name="The Broad Institute Genome Sequencing Center for Infectious Disease"/>
            <person name="Wu L."/>
            <person name="Ma J."/>
        </authorList>
    </citation>
    <scope>NUCLEOTIDE SEQUENCE [LARGE SCALE GENOMIC DNA]</scope>
    <source>
        <strain evidence="6">CCTCC AB 2017081</strain>
    </source>
</reference>
<evidence type="ECO:0000256" key="1">
    <source>
        <dbReference type="SAM" id="MobiDB-lite"/>
    </source>
</evidence>
<feature type="domain" description="DUF11" evidence="3">
    <location>
        <begin position="1437"/>
        <end position="1561"/>
    </location>
</feature>
<dbReference type="EMBL" id="JBHRZG010000008">
    <property type="protein sequence ID" value="MFC3832699.1"/>
    <property type="molecule type" value="Genomic_DNA"/>
</dbReference>
<dbReference type="Proteomes" id="UP001595803">
    <property type="component" value="Unassembled WGS sequence"/>
</dbReference>
<organism evidence="5 6">
    <name type="scientific">Deinococcus rufus</name>
    <dbReference type="NCBI Taxonomy" id="2136097"/>
    <lineage>
        <taxon>Bacteria</taxon>
        <taxon>Thermotogati</taxon>
        <taxon>Deinococcota</taxon>
        <taxon>Deinococci</taxon>
        <taxon>Deinococcales</taxon>
        <taxon>Deinococcaceae</taxon>
        <taxon>Deinococcus</taxon>
    </lineage>
</organism>
<feature type="domain" description="DUF11" evidence="3">
    <location>
        <begin position="1074"/>
        <end position="1178"/>
    </location>
</feature>
<evidence type="ECO:0000313" key="6">
    <source>
        <dbReference type="Proteomes" id="UP001595803"/>
    </source>
</evidence>
<feature type="domain" description="DUF11" evidence="3">
    <location>
        <begin position="367"/>
        <end position="480"/>
    </location>
</feature>
<dbReference type="Pfam" id="PF25564">
    <property type="entry name" value="DUF7933"/>
    <property type="match status" value="1"/>
</dbReference>
<feature type="region of interest" description="Disordered" evidence="1">
    <location>
        <begin position="464"/>
        <end position="488"/>
    </location>
</feature>
<feature type="domain" description="DUF11" evidence="3">
    <location>
        <begin position="1204"/>
        <end position="1333"/>
    </location>
</feature>